<feature type="domain" description="Auxiliary Activity family 9 catalytic" evidence="6">
    <location>
        <begin position="20"/>
        <end position="229"/>
    </location>
</feature>
<evidence type="ECO:0000313" key="7">
    <source>
        <dbReference type="EMBL" id="KAF2423591.1"/>
    </source>
</evidence>
<evidence type="ECO:0000313" key="8">
    <source>
        <dbReference type="Proteomes" id="UP000800235"/>
    </source>
</evidence>
<dbReference type="CDD" id="cd21175">
    <property type="entry name" value="LPMO_AA9"/>
    <property type="match status" value="1"/>
</dbReference>
<dbReference type="Pfam" id="PF03443">
    <property type="entry name" value="AA9"/>
    <property type="match status" value="1"/>
</dbReference>
<name>A0A9P4NJR3_9PEZI</name>
<feature type="chain" id="PRO_5040468450" evidence="5">
    <location>
        <begin position="20"/>
        <end position="241"/>
    </location>
</feature>
<dbReference type="AlphaFoldDB" id="A0A9P4NJR3"/>
<evidence type="ECO:0000256" key="5">
    <source>
        <dbReference type="SAM" id="SignalP"/>
    </source>
</evidence>
<keyword evidence="7" id="KW-0378">Hydrolase</keyword>
<gene>
    <name evidence="7" type="ORF">EJ08DRAFT_445494</name>
</gene>
<dbReference type="PANTHER" id="PTHR33353:SF34">
    <property type="entry name" value="ENDO-BETA-1,4-GLUCANASE D"/>
    <property type="match status" value="1"/>
</dbReference>
<organism evidence="7 8">
    <name type="scientific">Tothia fuscella</name>
    <dbReference type="NCBI Taxonomy" id="1048955"/>
    <lineage>
        <taxon>Eukaryota</taxon>
        <taxon>Fungi</taxon>
        <taxon>Dikarya</taxon>
        <taxon>Ascomycota</taxon>
        <taxon>Pezizomycotina</taxon>
        <taxon>Dothideomycetes</taxon>
        <taxon>Pleosporomycetidae</taxon>
        <taxon>Venturiales</taxon>
        <taxon>Cylindrosympodiaceae</taxon>
        <taxon>Tothia</taxon>
    </lineage>
</organism>
<evidence type="ECO:0000259" key="6">
    <source>
        <dbReference type="Pfam" id="PF03443"/>
    </source>
</evidence>
<evidence type="ECO:0000256" key="1">
    <source>
        <dbReference type="ARBA" id="ARBA00001973"/>
    </source>
</evidence>
<evidence type="ECO:0000256" key="3">
    <source>
        <dbReference type="ARBA" id="ARBA00022525"/>
    </source>
</evidence>
<dbReference type="InterPro" id="IPR049892">
    <property type="entry name" value="AA9"/>
</dbReference>
<keyword evidence="3" id="KW-0964">Secreted</keyword>
<keyword evidence="8" id="KW-1185">Reference proteome</keyword>
<dbReference type="PANTHER" id="PTHR33353">
    <property type="entry name" value="PUTATIVE (AFU_ORTHOLOGUE AFUA_1G12560)-RELATED"/>
    <property type="match status" value="1"/>
</dbReference>
<comment type="caution">
    <text evidence="7">The sequence shown here is derived from an EMBL/GenBank/DDBJ whole genome shotgun (WGS) entry which is preliminary data.</text>
</comment>
<keyword evidence="5" id="KW-0732">Signal</keyword>
<comment type="cofactor">
    <cofactor evidence="1">
        <name>Cu(2+)</name>
        <dbReference type="ChEBI" id="CHEBI:29036"/>
    </cofactor>
</comment>
<dbReference type="InterPro" id="IPR005103">
    <property type="entry name" value="AA9_LPMO"/>
</dbReference>
<comment type="subcellular location">
    <subcellularLocation>
        <location evidence="2">Secreted</location>
    </subcellularLocation>
</comment>
<dbReference type="Gene3D" id="2.70.50.70">
    <property type="match status" value="1"/>
</dbReference>
<protein>
    <submittedName>
        <fullName evidence="7">Glycoside hydrolase</fullName>
    </submittedName>
</protein>
<keyword evidence="4" id="KW-1015">Disulfide bond</keyword>
<evidence type="ECO:0000256" key="2">
    <source>
        <dbReference type="ARBA" id="ARBA00004613"/>
    </source>
</evidence>
<dbReference type="EMBL" id="MU007080">
    <property type="protein sequence ID" value="KAF2423591.1"/>
    <property type="molecule type" value="Genomic_DNA"/>
</dbReference>
<proteinExistence type="predicted"/>
<evidence type="ECO:0000256" key="4">
    <source>
        <dbReference type="ARBA" id="ARBA00023157"/>
    </source>
</evidence>
<dbReference type="OrthoDB" id="4849160at2759"/>
<accession>A0A9P4NJR3</accession>
<dbReference type="GO" id="GO:0016787">
    <property type="term" value="F:hydrolase activity"/>
    <property type="evidence" value="ECO:0007669"/>
    <property type="project" value="UniProtKB-KW"/>
</dbReference>
<reference evidence="7" key="1">
    <citation type="journal article" date="2020" name="Stud. Mycol.">
        <title>101 Dothideomycetes genomes: a test case for predicting lifestyles and emergence of pathogens.</title>
        <authorList>
            <person name="Haridas S."/>
            <person name="Albert R."/>
            <person name="Binder M."/>
            <person name="Bloem J."/>
            <person name="Labutti K."/>
            <person name="Salamov A."/>
            <person name="Andreopoulos B."/>
            <person name="Baker S."/>
            <person name="Barry K."/>
            <person name="Bills G."/>
            <person name="Bluhm B."/>
            <person name="Cannon C."/>
            <person name="Castanera R."/>
            <person name="Culley D."/>
            <person name="Daum C."/>
            <person name="Ezra D."/>
            <person name="Gonzalez J."/>
            <person name="Henrissat B."/>
            <person name="Kuo A."/>
            <person name="Liang C."/>
            <person name="Lipzen A."/>
            <person name="Lutzoni F."/>
            <person name="Magnuson J."/>
            <person name="Mondo S."/>
            <person name="Nolan M."/>
            <person name="Ohm R."/>
            <person name="Pangilinan J."/>
            <person name="Park H.-J."/>
            <person name="Ramirez L."/>
            <person name="Alfaro M."/>
            <person name="Sun H."/>
            <person name="Tritt A."/>
            <person name="Yoshinaga Y."/>
            <person name="Zwiers L.-H."/>
            <person name="Turgeon B."/>
            <person name="Goodwin S."/>
            <person name="Spatafora J."/>
            <person name="Crous P."/>
            <person name="Grigoriev I."/>
        </authorList>
    </citation>
    <scope>NUCLEOTIDE SEQUENCE</scope>
    <source>
        <strain evidence="7">CBS 130266</strain>
    </source>
</reference>
<dbReference type="GO" id="GO:0005576">
    <property type="term" value="C:extracellular region"/>
    <property type="evidence" value="ECO:0007669"/>
    <property type="project" value="UniProtKB-SubCell"/>
</dbReference>
<dbReference type="Proteomes" id="UP000800235">
    <property type="component" value="Unassembled WGS sequence"/>
</dbReference>
<sequence length="241" mass="25957">MHTTTTLVALFSTISAINAHAHITTWNVGGTPAPGFEYWVFKNSKALNSSWYSENGDNGFVPSKMINSPDIICHKDGKPGAKHTAVKAGAKVTASWSQYDGSHKGPAITYIAPCKGDCSTASKTALQWTKIAEQGYQGNNVWVTDKMRAAGMKTEFTIPATLKAGKYAIRHELIALHNAQNGDAQFYPQCINIEVTGGGSAVPPEGVVGTKLYQSKEAGVNFNLYTKFTSYPIPGPKLWTV</sequence>
<feature type="signal peptide" evidence="5">
    <location>
        <begin position="1"/>
        <end position="19"/>
    </location>
</feature>